<feature type="non-terminal residue" evidence="2">
    <location>
        <position position="465"/>
    </location>
</feature>
<organism evidence="2 3">
    <name type="scientific">Lymnaea stagnalis</name>
    <name type="common">Great pond snail</name>
    <name type="synonym">Helix stagnalis</name>
    <dbReference type="NCBI Taxonomy" id="6523"/>
    <lineage>
        <taxon>Eukaryota</taxon>
        <taxon>Metazoa</taxon>
        <taxon>Spiralia</taxon>
        <taxon>Lophotrochozoa</taxon>
        <taxon>Mollusca</taxon>
        <taxon>Gastropoda</taxon>
        <taxon>Heterobranchia</taxon>
        <taxon>Euthyneura</taxon>
        <taxon>Panpulmonata</taxon>
        <taxon>Hygrophila</taxon>
        <taxon>Lymnaeoidea</taxon>
        <taxon>Lymnaeidae</taxon>
        <taxon>Lymnaea</taxon>
    </lineage>
</organism>
<protein>
    <submittedName>
        <fullName evidence="2">Uncharacterized protein</fullName>
    </submittedName>
</protein>
<dbReference type="EMBL" id="CAXITT010000866">
    <property type="protein sequence ID" value="CAL1546857.1"/>
    <property type="molecule type" value="Genomic_DNA"/>
</dbReference>
<name>A0AAV2IIJ0_LYMST</name>
<feature type="compositionally biased region" description="Polar residues" evidence="1">
    <location>
        <begin position="142"/>
        <end position="154"/>
    </location>
</feature>
<proteinExistence type="predicted"/>
<gene>
    <name evidence="2" type="ORF">GSLYS_00020234001</name>
</gene>
<dbReference type="AlphaFoldDB" id="A0AAV2IIJ0"/>
<dbReference type="Proteomes" id="UP001497497">
    <property type="component" value="Unassembled WGS sequence"/>
</dbReference>
<accession>A0AAV2IIJ0</accession>
<feature type="region of interest" description="Disordered" evidence="1">
    <location>
        <begin position="140"/>
        <end position="159"/>
    </location>
</feature>
<evidence type="ECO:0000256" key="1">
    <source>
        <dbReference type="SAM" id="MobiDB-lite"/>
    </source>
</evidence>
<sequence>MKLEINNCIYQASYSSDSNAVMSTSGRSKEEIQSALTRTVATESSKSNIDIQWDSEMDYSEIFDDDMDFEGTDIFDGAAKDLNESYKPSKCPTGSNINNTTLKLKFGFSGPQENQAPVPGRSDNDASSLLNKSPDSHPKTFCVQSFNNSKNSGPDQDDLFDDDCEIIEANYSASSHINKNIIKASDDNFPFLSRKDQKTLNTTDKQKGICLIATPTSSNQYSPTIPYSNEGAQNFPLESETSKSPSFFLKKAPLFKAKSTSSCGTSKTVTSNQPKIQCKLSDMFGTKSHMSKKGPITSSSNSIVIDDDTIPSSTTIKIERLNEPFTMKNPFIDNSCVSRYSEKNLPGVVSEQSISINQERLLPCGESDSLIHSKNKTHSEIGKNPFSCAKENTLLKAIIHPFGDFSDIKVNLSEDMPYKYLVDIRKLTPPASITVKVRLTLLRRLGRFICPGWSSKKDEWPIYPP</sequence>
<reference evidence="2 3" key="1">
    <citation type="submission" date="2024-04" db="EMBL/GenBank/DDBJ databases">
        <authorList>
            <consortium name="Genoscope - CEA"/>
            <person name="William W."/>
        </authorList>
    </citation>
    <scope>NUCLEOTIDE SEQUENCE [LARGE SCALE GENOMIC DNA]</scope>
</reference>
<evidence type="ECO:0000313" key="3">
    <source>
        <dbReference type="Proteomes" id="UP001497497"/>
    </source>
</evidence>
<keyword evidence="3" id="KW-1185">Reference proteome</keyword>
<comment type="caution">
    <text evidence="2">The sequence shown here is derived from an EMBL/GenBank/DDBJ whole genome shotgun (WGS) entry which is preliminary data.</text>
</comment>
<feature type="region of interest" description="Disordered" evidence="1">
    <location>
        <begin position="106"/>
        <end position="134"/>
    </location>
</feature>
<evidence type="ECO:0000313" key="2">
    <source>
        <dbReference type="EMBL" id="CAL1546857.1"/>
    </source>
</evidence>